<keyword evidence="6" id="KW-0106">Calcium</keyword>
<proteinExistence type="inferred from homology"/>
<keyword evidence="7" id="KW-1015">Disulfide bond</keyword>
<evidence type="ECO:0000256" key="3">
    <source>
        <dbReference type="ARBA" id="ARBA00022723"/>
    </source>
</evidence>
<accession>A0A1X3RT15</accession>
<dbReference type="PANTHER" id="PTHR33938">
    <property type="entry name" value="FERULOYL ESTERASE B-RELATED"/>
    <property type="match status" value="1"/>
</dbReference>
<keyword evidence="5" id="KW-0378">Hydrolase</keyword>
<evidence type="ECO:0000256" key="8">
    <source>
        <dbReference type="SAM" id="SignalP"/>
    </source>
</evidence>
<keyword evidence="4 8" id="KW-0732">Signal</keyword>
<keyword evidence="2" id="KW-0719">Serine esterase</keyword>
<feature type="chain" id="PRO_5012078116" description="Tannase" evidence="8">
    <location>
        <begin position="31"/>
        <end position="592"/>
    </location>
</feature>
<feature type="signal peptide" evidence="8">
    <location>
        <begin position="1"/>
        <end position="30"/>
    </location>
</feature>
<dbReference type="EMBL" id="LUTP01000026">
    <property type="protein sequence ID" value="OSN05035.1"/>
    <property type="molecule type" value="Genomic_DNA"/>
</dbReference>
<protein>
    <recommendedName>
        <fullName evidence="11">Tannase</fullName>
    </recommendedName>
</protein>
<dbReference type="InterPro" id="IPR011118">
    <property type="entry name" value="Tannase/feruloyl_esterase"/>
</dbReference>
<evidence type="ECO:0000256" key="5">
    <source>
        <dbReference type="ARBA" id="ARBA00022801"/>
    </source>
</evidence>
<dbReference type="PANTHER" id="PTHR33938:SF15">
    <property type="entry name" value="FERULOYL ESTERASE B-RELATED"/>
    <property type="match status" value="1"/>
</dbReference>
<dbReference type="GO" id="GO:0052689">
    <property type="term" value="F:carboxylic ester hydrolase activity"/>
    <property type="evidence" value="ECO:0007669"/>
    <property type="project" value="UniProtKB-KW"/>
</dbReference>
<name>A0A1X3RT15_9GAMM</name>
<evidence type="ECO:0000256" key="4">
    <source>
        <dbReference type="ARBA" id="ARBA00022729"/>
    </source>
</evidence>
<organism evidence="9 10">
    <name type="scientific">Lonsdalea iberica</name>
    <dbReference type="NCBI Taxonomy" id="1082703"/>
    <lineage>
        <taxon>Bacteria</taxon>
        <taxon>Pseudomonadati</taxon>
        <taxon>Pseudomonadota</taxon>
        <taxon>Gammaproteobacteria</taxon>
        <taxon>Enterobacterales</taxon>
        <taxon>Pectobacteriaceae</taxon>
        <taxon>Lonsdalea</taxon>
    </lineage>
</organism>
<dbReference type="OrthoDB" id="7197884at2"/>
<comment type="similarity">
    <text evidence="1">Belongs to the tannase family.</text>
</comment>
<keyword evidence="3" id="KW-0479">Metal-binding</keyword>
<dbReference type="GO" id="GO:0046872">
    <property type="term" value="F:metal ion binding"/>
    <property type="evidence" value="ECO:0007669"/>
    <property type="project" value="UniProtKB-KW"/>
</dbReference>
<dbReference type="Gene3D" id="3.40.50.1820">
    <property type="entry name" value="alpha/beta hydrolase"/>
    <property type="match status" value="1"/>
</dbReference>
<evidence type="ECO:0000313" key="9">
    <source>
        <dbReference type="EMBL" id="OSN05035.1"/>
    </source>
</evidence>
<evidence type="ECO:0000256" key="6">
    <source>
        <dbReference type="ARBA" id="ARBA00022837"/>
    </source>
</evidence>
<gene>
    <name evidence="9" type="ORF">AU511_11100</name>
</gene>
<dbReference type="SUPFAM" id="SSF53474">
    <property type="entry name" value="alpha/beta-Hydrolases"/>
    <property type="match status" value="1"/>
</dbReference>
<evidence type="ECO:0000256" key="1">
    <source>
        <dbReference type="ARBA" id="ARBA00006249"/>
    </source>
</evidence>
<dbReference type="AlphaFoldDB" id="A0A1X3RT15"/>
<dbReference type="Pfam" id="PF07519">
    <property type="entry name" value="Tannase"/>
    <property type="match status" value="1"/>
</dbReference>
<evidence type="ECO:0000256" key="7">
    <source>
        <dbReference type="ARBA" id="ARBA00023157"/>
    </source>
</evidence>
<reference evidence="9 10" key="1">
    <citation type="submission" date="2016-02" db="EMBL/GenBank/DDBJ databases">
        <title>Species-wide whole genome sequencing reveals diversity, host range in Lonsdalea quercina.</title>
        <authorList>
            <person name="Li Y."/>
        </authorList>
    </citation>
    <scope>NUCLEOTIDE SEQUENCE [LARGE SCALE GENOMIC DNA]</scope>
    <source>
        <strain evidence="9 10">LMG 26264</strain>
    </source>
</reference>
<evidence type="ECO:0008006" key="11">
    <source>
        <dbReference type="Google" id="ProtNLM"/>
    </source>
</evidence>
<evidence type="ECO:0000256" key="2">
    <source>
        <dbReference type="ARBA" id="ARBA00022487"/>
    </source>
</evidence>
<comment type="caution">
    <text evidence="9">The sequence shown here is derived from an EMBL/GenBank/DDBJ whole genome shotgun (WGS) entry which is preliminary data.</text>
</comment>
<sequence length="592" mass="64021">MRTEMKYLIGLWPLLGTCLFVAMTASNASAAELPAVQPVVSCEQLGAMAFSNAVGEKVTLHSATLKKTEKGNFCQISATIAPSIGVEIALPAEKWTQRFLQVGCGGLCGNINLSLSNANGCVPAMNGEFAVAATDMGHQGSMMDASWAEDPQKRIDFAYRANHLTAVLTKALIAAYYGQPQRYAYFMGCSDGGREALMEAQRYPEDFNGISAGAPAAFFQFQNSFFHGWNSVANQRKDGTAILLQDRLAILHKAVLKHCPTLSRVNDGLLQNPYACSFSANWVKRCADKQSDKSDCLTQEEIDVARKLYAGAGDVSGNRFVLGGLPLGSEMRWPAPAKATERSMSESMVLPALQSVLLPGGKQPISKMSDFPLNRRNFDAVAQLAPLYNAANTNLRPFMRHGGKLIMWHGLADDSVSPAFSLAYYRGVNATLGKASVDKFMRLFLLPGVGHCGNGEGYDQMDLLTPLMAWTEEGAAPKWIVTGKAADTKSQMPPAAASAKGVSSAEVQFHGVQKKSSPIAPPAVELKATRPVYPYPYIARYTGQGDPNDASHYRPVLSEAFFRVAFVNPARTYIGPDNQKTYGVKDGKLVEK</sequence>
<evidence type="ECO:0000313" key="10">
    <source>
        <dbReference type="Proteomes" id="UP000194020"/>
    </source>
</evidence>
<dbReference type="Proteomes" id="UP000194020">
    <property type="component" value="Unassembled WGS sequence"/>
</dbReference>
<dbReference type="InterPro" id="IPR029058">
    <property type="entry name" value="AB_hydrolase_fold"/>
</dbReference>